<evidence type="ECO:0000256" key="1">
    <source>
        <dbReference type="SAM" id="Phobius"/>
    </source>
</evidence>
<feature type="transmembrane region" description="Helical" evidence="1">
    <location>
        <begin position="408"/>
        <end position="429"/>
    </location>
</feature>
<keyword evidence="1" id="KW-0812">Transmembrane</keyword>
<protein>
    <submittedName>
        <fullName evidence="2">Uncharacterized protein</fullName>
    </submittedName>
</protein>
<dbReference type="AlphaFoldDB" id="A0A9X5BCU1"/>
<sequence length="579" mass="67020">MKFGKNIIQISYNLLPALILGICSICLLIRSFYSFSWSDESFYLTVVHRFWLGERILVDEWFFAQVWGPLRLPLYALYRLVTGGNEGVYLYFRLLYWGISTFTAWCTYNTLQKQNSRTASLLCALVYFLYSRANIGGMSYYNMTLTWVLLGILLFYEQVCEKKARKRKLYVTGILLAFAVGNTPYLALLYVILGIYLLVRNRYRFLRYEIMSVIAGTATVAVAYVGYILYKSPLNEIILSIPHILNEPEMQHAKHINLITVVPIILIRIIWRYKWTIWISGLLMIYIRHKKRRCLLFTRKEINFLLGIDLVVFACNFFLSRNMLGCINIAGVLFAMPIISIFQRWKDLNKNVVRVFGTAGISLTLAFSLSSDTGLDAMAIGFVVINMGAILLVFHLDELQKKKIVSGIVLSVYCVMIFQTAFLRFFSVYRDAPFSQLDTQITSGVGKYLFTTQEHAKQYNNVKTAIDTYVRENDQVLYSQNCFWGYLCTDNAYGTPSSWRMPFNSPRLKEYYEVRPEKIPTCIFVLNPAYGNFESDLIQGEERAELPNANKIEGYLADYIAQNDYEKIELECATIFRRK</sequence>
<feature type="transmembrane region" description="Helical" evidence="1">
    <location>
        <begin position="88"/>
        <end position="108"/>
    </location>
</feature>
<reference evidence="2" key="1">
    <citation type="submission" date="2018-09" db="EMBL/GenBank/DDBJ databases">
        <title>Murine metabolic-syndrome-specific gut microbial biobank.</title>
        <authorList>
            <person name="Liu C."/>
        </authorList>
    </citation>
    <scope>NUCLEOTIDE SEQUENCE</scope>
    <source>
        <strain evidence="2">D42-62</strain>
    </source>
</reference>
<accession>A0A9X5BCU1</accession>
<feature type="transmembrane region" description="Helical" evidence="1">
    <location>
        <begin position="169"/>
        <end position="198"/>
    </location>
</feature>
<dbReference type="Proteomes" id="UP001154420">
    <property type="component" value="Unassembled WGS sequence"/>
</dbReference>
<dbReference type="EMBL" id="QZDT01000001">
    <property type="protein sequence ID" value="NBJ91319.1"/>
    <property type="molecule type" value="Genomic_DNA"/>
</dbReference>
<feature type="transmembrane region" description="Helical" evidence="1">
    <location>
        <begin position="12"/>
        <end position="33"/>
    </location>
</feature>
<feature type="transmembrane region" description="Helical" evidence="1">
    <location>
        <begin position="210"/>
        <end position="230"/>
    </location>
</feature>
<feature type="transmembrane region" description="Helical" evidence="1">
    <location>
        <begin position="325"/>
        <end position="345"/>
    </location>
</feature>
<keyword evidence="1" id="KW-1133">Transmembrane helix</keyword>
<proteinExistence type="predicted"/>
<name>A0A9X5BCU1_9FIRM</name>
<comment type="caution">
    <text evidence="2">The sequence shown here is derived from an EMBL/GenBank/DDBJ whole genome shotgun (WGS) entry which is preliminary data.</text>
</comment>
<evidence type="ECO:0000313" key="2">
    <source>
        <dbReference type="EMBL" id="NBJ91319.1"/>
    </source>
</evidence>
<organism evidence="2 3">
    <name type="scientific">Parablautia muri</name>
    <dbReference type="NCBI Taxonomy" id="2320879"/>
    <lineage>
        <taxon>Bacteria</taxon>
        <taxon>Bacillati</taxon>
        <taxon>Bacillota</taxon>
        <taxon>Clostridia</taxon>
        <taxon>Lachnospirales</taxon>
        <taxon>Lachnospiraceae</taxon>
        <taxon>Parablautia</taxon>
    </lineage>
</organism>
<evidence type="ECO:0000313" key="3">
    <source>
        <dbReference type="Proteomes" id="UP001154420"/>
    </source>
</evidence>
<keyword evidence="3" id="KW-1185">Reference proteome</keyword>
<feature type="transmembrane region" description="Helical" evidence="1">
    <location>
        <begin position="302"/>
        <end position="319"/>
    </location>
</feature>
<feature type="transmembrane region" description="Helical" evidence="1">
    <location>
        <begin position="377"/>
        <end position="396"/>
    </location>
</feature>
<gene>
    <name evidence="2" type="ORF">D5281_01645</name>
</gene>
<feature type="transmembrane region" description="Helical" evidence="1">
    <location>
        <begin position="352"/>
        <end position="371"/>
    </location>
</feature>
<keyword evidence="1" id="KW-0472">Membrane</keyword>
<feature type="transmembrane region" description="Helical" evidence="1">
    <location>
        <begin position="139"/>
        <end position="157"/>
    </location>
</feature>